<dbReference type="PANTHER" id="PTHR35810">
    <property type="entry name" value="CYTOPLASMIC PROTEIN-RELATED"/>
    <property type="match status" value="1"/>
</dbReference>
<evidence type="ECO:0000313" key="3">
    <source>
        <dbReference type="Proteomes" id="UP000289411"/>
    </source>
</evidence>
<dbReference type="EMBL" id="QYBC01000013">
    <property type="protein sequence ID" value="RYB03619.1"/>
    <property type="molecule type" value="Genomic_DNA"/>
</dbReference>
<proteinExistence type="predicted"/>
<dbReference type="AlphaFoldDB" id="A0A4Q2RCP1"/>
<accession>A0A4Q2RCP1</accession>
<dbReference type="InterPro" id="IPR011204">
    <property type="entry name" value="Virulence_RhuM-like"/>
</dbReference>
<feature type="region of interest" description="Disordered" evidence="1">
    <location>
        <begin position="1"/>
        <end position="21"/>
    </location>
</feature>
<evidence type="ECO:0000313" key="2">
    <source>
        <dbReference type="EMBL" id="RYB03619.1"/>
    </source>
</evidence>
<organism evidence="2 3">
    <name type="scientific">Lichenibacterium ramalinae</name>
    <dbReference type="NCBI Taxonomy" id="2316527"/>
    <lineage>
        <taxon>Bacteria</taxon>
        <taxon>Pseudomonadati</taxon>
        <taxon>Pseudomonadota</taxon>
        <taxon>Alphaproteobacteria</taxon>
        <taxon>Hyphomicrobiales</taxon>
        <taxon>Lichenihabitantaceae</taxon>
        <taxon>Lichenibacterium</taxon>
    </lineage>
</organism>
<sequence length="328" mass="36268">MPKPRSPSEPPAGRSRRPASPDVEQLAFEFVRFGPRDRPLDLRVDLGADTIWATQAEMAELFGVAAATVSKELAVLAGEGALGTQRPGSAATGTLHDLDTILCVGYRLSSAKAAAFRRWATQMLRATAVDGYALNEPRLRDDPAAADRLAARLRGLRAQETNIYETVRAFFRQAATDHDAAAPDARRFNEALQAKFVYAVTGHTPSDVILARADHDAPNMGLQRIAGEQPSVDEARIAANYLDRDELYALHVLCEQFLLYVQGQAARGRTMTMRDLSDKLDGLLRLDDFPVLPGHKDVHRDRALRHAGAEYARFILRDDPVRRRLARH</sequence>
<comment type="caution">
    <text evidence="2">The sequence shown here is derived from an EMBL/GenBank/DDBJ whole genome shotgun (WGS) entry which is preliminary data.</text>
</comment>
<dbReference type="PANTHER" id="PTHR35810:SF1">
    <property type="entry name" value="CYTOPLASMIC PROTEIN"/>
    <property type="match status" value="1"/>
</dbReference>
<reference evidence="2 3" key="2">
    <citation type="submission" date="2019-02" db="EMBL/GenBank/DDBJ databases">
        <title>'Lichenibacterium ramalinii' gen. nov. sp. nov., 'Lichenibacterium minor' gen. nov. sp. nov.</title>
        <authorList>
            <person name="Pankratov T."/>
        </authorList>
    </citation>
    <scope>NUCLEOTIDE SEQUENCE [LARGE SCALE GENOMIC DNA]</scope>
    <source>
        <strain evidence="2 3">RmlP001</strain>
    </source>
</reference>
<dbReference type="Proteomes" id="UP000289411">
    <property type="component" value="Unassembled WGS sequence"/>
</dbReference>
<dbReference type="Pfam" id="PF13310">
    <property type="entry name" value="Virulence_RhuM"/>
    <property type="match status" value="1"/>
</dbReference>
<dbReference type="OrthoDB" id="9802752at2"/>
<gene>
    <name evidence="2" type="ORF">D3272_15830</name>
</gene>
<reference evidence="2 3" key="1">
    <citation type="submission" date="2018-09" db="EMBL/GenBank/DDBJ databases">
        <authorList>
            <person name="Grouzdev D.S."/>
            <person name="Krutkina M.S."/>
        </authorList>
    </citation>
    <scope>NUCLEOTIDE SEQUENCE [LARGE SCALE GENOMIC DNA]</scope>
    <source>
        <strain evidence="2 3">RmlP001</strain>
    </source>
</reference>
<name>A0A4Q2RCP1_9HYPH</name>
<evidence type="ECO:0000256" key="1">
    <source>
        <dbReference type="SAM" id="MobiDB-lite"/>
    </source>
</evidence>
<dbReference type="RefSeq" id="WP_129220189.1">
    <property type="nucleotide sequence ID" value="NZ_QYBC01000013.1"/>
</dbReference>
<feature type="compositionally biased region" description="Pro residues" evidence="1">
    <location>
        <begin position="1"/>
        <end position="10"/>
    </location>
</feature>
<evidence type="ECO:0008006" key="4">
    <source>
        <dbReference type="Google" id="ProtNLM"/>
    </source>
</evidence>
<protein>
    <recommendedName>
        <fullName evidence="4">Bro-N domain-containing protein</fullName>
    </recommendedName>
</protein>
<keyword evidence="3" id="KW-1185">Reference proteome</keyword>